<gene>
    <name evidence="1" type="ORF">Q604_UNBC09045G0001</name>
</gene>
<organism evidence="1">
    <name type="scientific">human gut metagenome</name>
    <dbReference type="NCBI Taxonomy" id="408170"/>
    <lineage>
        <taxon>unclassified sequences</taxon>
        <taxon>metagenomes</taxon>
        <taxon>organismal metagenomes</taxon>
    </lineage>
</organism>
<reference evidence="1" key="1">
    <citation type="submission" date="2013-12" db="EMBL/GenBank/DDBJ databases">
        <title>A Varibaculum cambriense genome reconstructed from a premature infant gut community with otherwise low bacterial novelty that shifts toward anaerobic metabolism during the third week of life.</title>
        <authorList>
            <person name="Brown C.T."/>
            <person name="Sharon I."/>
            <person name="Thomas B.C."/>
            <person name="Castelle C.J."/>
            <person name="Morowitz M.J."/>
            <person name="Banfield J.F."/>
        </authorList>
    </citation>
    <scope>NUCLEOTIDE SEQUENCE</scope>
</reference>
<dbReference type="EMBL" id="AZMM01009045">
    <property type="protein sequence ID" value="ETJ36695.1"/>
    <property type="molecule type" value="Genomic_DNA"/>
</dbReference>
<proteinExistence type="predicted"/>
<dbReference type="AlphaFoldDB" id="W1Y4V6"/>
<protein>
    <submittedName>
        <fullName evidence="1">Uncharacterized protein</fullName>
    </submittedName>
</protein>
<sequence>NHDATEKLAGEAIFETLADVPLKVAVRTEAGDLQVIMTVDDVAESSIWLIILRQYLLTVLEKEQNMTSNQI</sequence>
<comment type="caution">
    <text evidence="1">The sequence shown here is derived from an EMBL/GenBank/DDBJ whole genome shotgun (WGS) entry which is preliminary data.</text>
</comment>
<feature type="non-terminal residue" evidence="1">
    <location>
        <position position="1"/>
    </location>
</feature>
<accession>W1Y4V6</accession>
<evidence type="ECO:0000313" key="1">
    <source>
        <dbReference type="EMBL" id="ETJ36695.1"/>
    </source>
</evidence>
<name>W1Y4V6_9ZZZZ</name>